<name>A0A0F9KZX2_9ZZZZ</name>
<proteinExistence type="predicted"/>
<accession>A0A0F9KZX2</accession>
<sequence length="81" mass="9171">MSKRVPGSVYVGRCLGSCEPHLWFYYVLLSHDKNYWTTAKFMKGHFGAQVENFTDHELDQLGYVGHIASVLLHSIGVDVDV</sequence>
<dbReference type="AlphaFoldDB" id="A0A0F9KZX2"/>
<reference evidence="1" key="1">
    <citation type="journal article" date="2015" name="Nature">
        <title>Complex archaea that bridge the gap between prokaryotes and eukaryotes.</title>
        <authorList>
            <person name="Spang A."/>
            <person name="Saw J.H."/>
            <person name="Jorgensen S.L."/>
            <person name="Zaremba-Niedzwiedzka K."/>
            <person name="Martijn J."/>
            <person name="Lind A.E."/>
            <person name="van Eijk R."/>
            <person name="Schleper C."/>
            <person name="Guy L."/>
            <person name="Ettema T.J."/>
        </authorList>
    </citation>
    <scope>NUCLEOTIDE SEQUENCE</scope>
</reference>
<protein>
    <submittedName>
        <fullName evidence="1">Uncharacterized protein</fullName>
    </submittedName>
</protein>
<dbReference type="EMBL" id="LAZR01007129">
    <property type="protein sequence ID" value="KKM87253.1"/>
    <property type="molecule type" value="Genomic_DNA"/>
</dbReference>
<evidence type="ECO:0000313" key="1">
    <source>
        <dbReference type="EMBL" id="KKM87253.1"/>
    </source>
</evidence>
<gene>
    <name evidence="1" type="ORF">LCGC14_1270760</name>
</gene>
<organism evidence="1">
    <name type="scientific">marine sediment metagenome</name>
    <dbReference type="NCBI Taxonomy" id="412755"/>
    <lineage>
        <taxon>unclassified sequences</taxon>
        <taxon>metagenomes</taxon>
        <taxon>ecological metagenomes</taxon>
    </lineage>
</organism>
<comment type="caution">
    <text evidence="1">The sequence shown here is derived from an EMBL/GenBank/DDBJ whole genome shotgun (WGS) entry which is preliminary data.</text>
</comment>